<feature type="region of interest" description="Disordered" evidence="1">
    <location>
        <begin position="154"/>
        <end position="173"/>
    </location>
</feature>
<proteinExistence type="predicted"/>
<evidence type="ECO:0000313" key="3">
    <source>
        <dbReference type="Proteomes" id="UP001054945"/>
    </source>
</evidence>
<organism evidence="2 3">
    <name type="scientific">Caerostris extrusa</name>
    <name type="common">Bark spider</name>
    <name type="synonym">Caerostris bankana</name>
    <dbReference type="NCBI Taxonomy" id="172846"/>
    <lineage>
        <taxon>Eukaryota</taxon>
        <taxon>Metazoa</taxon>
        <taxon>Ecdysozoa</taxon>
        <taxon>Arthropoda</taxon>
        <taxon>Chelicerata</taxon>
        <taxon>Arachnida</taxon>
        <taxon>Araneae</taxon>
        <taxon>Araneomorphae</taxon>
        <taxon>Entelegynae</taxon>
        <taxon>Araneoidea</taxon>
        <taxon>Araneidae</taxon>
        <taxon>Caerostris</taxon>
    </lineage>
</organism>
<dbReference type="EMBL" id="BPLR01009776">
    <property type="protein sequence ID" value="GIY34501.1"/>
    <property type="molecule type" value="Genomic_DNA"/>
</dbReference>
<comment type="caution">
    <text evidence="2">The sequence shown here is derived from an EMBL/GenBank/DDBJ whole genome shotgun (WGS) entry which is preliminary data.</text>
</comment>
<reference evidence="2 3" key="1">
    <citation type="submission" date="2021-06" db="EMBL/GenBank/DDBJ databases">
        <title>Caerostris extrusa draft genome.</title>
        <authorList>
            <person name="Kono N."/>
            <person name="Arakawa K."/>
        </authorList>
    </citation>
    <scope>NUCLEOTIDE SEQUENCE [LARGE SCALE GENOMIC DNA]</scope>
</reference>
<evidence type="ECO:0000256" key="1">
    <source>
        <dbReference type="SAM" id="MobiDB-lite"/>
    </source>
</evidence>
<protein>
    <submittedName>
        <fullName evidence="2">Uncharacterized protein</fullName>
    </submittedName>
</protein>
<accession>A0AAV4SMM5</accession>
<sequence length="173" mass="18288">MHAAPEDNLPRSVSLAVISTRCEREGQGGSKSPNDVGPSLIAPCDDVNPISISFPPNNPSGGPASVQEVHPLERGHASPSLRSFRNSPNPPFAFKCQSISGPPPPGGFLTSVGTVCAEASVIRYEPSYVTTLREVIERRVIASMTCRCLSSDRAPAPIGSGGRRDKAPPQHCY</sequence>
<gene>
    <name evidence="2" type="ORF">CEXT_254061</name>
</gene>
<evidence type="ECO:0000313" key="2">
    <source>
        <dbReference type="EMBL" id="GIY34501.1"/>
    </source>
</evidence>
<name>A0AAV4SMM5_CAEEX</name>
<feature type="region of interest" description="Disordered" evidence="1">
    <location>
        <begin position="20"/>
        <end position="44"/>
    </location>
</feature>
<feature type="compositionally biased region" description="Basic and acidic residues" evidence="1">
    <location>
        <begin position="162"/>
        <end position="173"/>
    </location>
</feature>
<dbReference type="Proteomes" id="UP001054945">
    <property type="component" value="Unassembled WGS sequence"/>
</dbReference>
<keyword evidence="3" id="KW-1185">Reference proteome</keyword>
<dbReference type="AlphaFoldDB" id="A0AAV4SMM5"/>